<comment type="subcellular location">
    <subcellularLocation>
        <location evidence="1">Cytoplasm</location>
    </subcellularLocation>
</comment>
<evidence type="ECO:0000313" key="5">
    <source>
        <dbReference type="Proteomes" id="UP000887568"/>
    </source>
</evidence>
<dbReference type="OrthoDB" id="10018535at2759"/>
<dbReference type="Proteomes" id="UP000887568">
    <property type="component" value="Unplaced"/>
</dbReference>
<dbReference type="GO" id="GO:0006915">
    <property type="term" value="P:apoptotic process"/>
    <property type="evidence" value="ECO:0007669"/>
    <property type="project" value="TreeGrafter"/>
</dbReference>
<evidence type="ECO:0000313" key="4">
    <source>
        <dbReference type="EnsemblMetazoa" id="XP_038061449.1"/>
    </source>
</evidence>
<dbReference type="PANTHER" id="PTHR12478">
    <property type="entry name" value="DNA-DAMAGE-INDUCIBLE TRANSCRIPT 4 PROTEIN DDIT4"/>
    <property type="match status" value="1"/>
</dbReference>
<reference evidence="4" key="1">
    <citation type="submission" date="2022-11" db="UniProtKB">
        <authorList>
            <consortium name="EnsemblMetazoa"/>
        </authorList>
    </citation>
    <scope>IDENTIFICATION</scope>
</reference>
<evidence type="ECO:0008006" key="6">
    <source>
        <dbReference type="Google" id="ProtNLM"/>
    </source>
</evidence>
<evidence type="ECO:0000256" key="3">
    <source>
        <dbReference type="ARBA" id="ARBA00022490"/>
    </source>
</evidence>
<keyword evidence="3" id="KW-0963">Cytoplasm</keyword>
<dbReference type="Gene3D" id="3.90.470.40">
    <property type="entry name" value="RTP801-like"/>
    <property type="match status" value="1"/>
</dbReference>
<organism evidence="4 5">
    <name type="scientific">Patiria miniata</name>
    <name type="common">Bat star</name>
    <name type="synonym">Asterina miniata</name>
    <dbReference type="NCBI Taxonomy" id="46514"/>
    <lineage>
        <taxon>Eukaryota</taxon>
        <taxon>Metazoa</taxon>
        <taxon>Echinodermata</taxon>
        <taxon>Eleutherozoa</taxon>
        <taxon>Asterozoa</taxon>
        <taxon>Asteroidea</taxon>
        <taxon>Valvatacea</taxon>
        <taxon>Valvatida</taxon>
        <taxon>Asterinidae</taxon>
        <taxon>Patiria</taxon>
    </lineage>
</organism>
<dbReference type="InterPro" id="IPR038281">
    <property type="entry name" value="RTP801-like_C_sf"/>
</dbReference>
<dbReference type="GeneID" id="119732126"/>
<sequence>MALPVNSNCHQQGVSTILQKVLLKFGEKIESRDHERWPEPNYIIETVRGSSDCHSDFNMMDHDAYGENEIDDIREVKMSQYVSSLILDGLKTREKQQTGRLLFPNDLPQRVADDVMRMSLDEPCGVRGCTLSLIFEDGEICQRVGRFAIDPSTVTTFEINLVLTKETPRWLVSKLQTYLRNSYDRPTVIKSSYKLIKRKLYRRESHMYVREDL</sequence>
<keyword evidence="5" id="KW-1185">Reference proteome</keyword>
<evidence type="ECO:0000256" key="2">
    <source>
        <dbReference type="ARBA" id="ARBA00010670"/>
    </source>
</evidence>
<accession>A0A914ADM3</accession>
<name>A0A914ADM3_PATMI</name>
<dbReference type="RefSeq" id="XP_038061449.1">
    <property type="nucleotide sequence ID" value="XM_038205521.1"/>
</dbReference>
<dbReference type="GO" id="GO:0032006">
    <property type="term" value="P:regulation of TOR signaling"/>
    <property type="evidence" value="ECO:0007669"/>
    <property type="project" value="TreeGrafter"/>
</dbReference>
<dbReference type="GO" id="GO:0005737">
    <property type="term" value="C:cytoplasm"/>
    <property type="evidence" value="ECO:0007669"/>
    <property type="project" value="UniProtKB-SubCell"/>
</dbReference>
<dbReference type="GO" id="GO:0009968">
    <property type="term" value="P:negative regulation of signal transduction"/>
    <property type="evidence" value="ECO:0007669"/>
    <property type="project" value="InterPro"/>
</dbReference>
<dbReference type="EnsemblMetazoa" id="XM_038205521.1">
    <property type="protein sequence ID" value="XP_038061449.1"/>
    <property type="gene ID" value="LOC119732126"/>
</dbReference>
<dbReference type="AlphaFoldDB" id="A0A914ADM3"/>
<protein>
    <recommendedName>
        <fullName evidence="6">DNA damage-inducible transcript 4-like protein</fullName>
    </recommendedName>
</protein>
<dbReference type="PANTHER" id="PTHR12478:SF16">
    <property type="entry name" value="PROTEIN CHARYBDE-RELATED"/>
    <property type="match status" value="1"/>
</dbReference>
<evidence type="ECO:0000256" key="1">
    <source>
        <dbReference type="ARBA" id="ARBA00004496"/>
    </source>
</evidence>
<dbReference type="Pfam" id="PF07809">
    <property type="entry name" value="RTP801_C"/>
    <property type="match status" value="1"/>
</dbReference>
<dbReference type="InterPro" id="IPR012918">
    <property type="entry name" value="RTP801-like"/>
</dbReference>
<proteinExistence type="inferred from homology"/>
<comment type="similarity">
    <text evidence="2">Belongs to the DDIT4 family.</text>
</comment>